<dbReference type="Proteomes" id="UP001458880">
    <property type="component" value="Unassembled WGS sequence"/>
</dbReference>
<dbReference type="AlphaFoldDB" id="A0AAW1M097"/>
<gene>
    <name evidence="1" type="ORF">QE152_g9088</name>
</gene>
<proteinExistence type="predicted"/>
<accession>A0AAW1M097</accession>
<evidence type="ECO:0000313" key="1">
    <source>
        <dbReference type="EMBL" id="KAK9739354.1"/>
    </source>
</evidence>
<comment type="caution">
    <text evidence="1">The sequence shown here is derived from an EMBL/GenBank/DDBJ whole genome shotgun (WGS) entry which is preliminary data.</text>
</comment>
<organism evidence="1 2">
    <name type="scientific">Popillia japonica</name>
    <name type="common">Japanese beetle</name>
    <dbReference type="NCBI Taxonomy" id="7064"/>
    <lineage>
        <taxon>Eukaryota</taxon>
        <taxon>Metazoa</taxon>
        <taxon>Ecdysozoa</taxon>
        <taxon>Arthropoda</taxon>
        <taxon>Hexapoda</taxon>
        <taxon>Insecta</taxon>
        <taxon>Pterygota</taxon>
        <taxon>Neoptera</taxon>
        <taxon>Endopterygota</taxon>
        <taxon>Coleoptera</taxon>
        <taxon>Polyphaga</taxon>
        <taxon>Scarabaeiformia</taxon>
        <taxon>Scarabaeidae</taxon>
        <taxon>Rutelinae</taxon>
        <taxon>Popillia</taxon>
    </lineage>
</organism>
<sequence>MRRGKTASGFGQKISFDLRNFETSHGEGLDISNKINNHFIDSCENIKQDANIMEDHVKYVPESFALFLTDIYEVKNAINSLSDTKATGEDVYSPSYVSKEKETTIRKISKNHHIIHLNESAYLEAIKGDASEPPLDAAGGANTCLGDYLIK</sequence>
<keyword evidence="2" id="KW-1185">Reference proteome</keyword>
<reference evidence="1 2" key="1">
    <citation type="journal article" date="2024" name="BMC Genomics">
        <title>De novo assembly and annotation of Popillia japonica's genome with initial clues to its potential as an invasive pest.</title>
        <authorList>
            <person name="Cucini C."/>
            <person name="Boschi S."/>
            <person name="Funari R."/>
            <person name="Cardaioli E."/>
            <person name="Iannotti N."/>
            <person name="Marturano G."/>
            <person name="Paoli F."/>
            <person name="Bruttini M."/>
            <person name="Carapelli A."/>
            <person name="Frati F."/>
            <person name="Nardi F."/>
        </authorList>
    </citation>
    <scope>NUCLEOTIDE SEQUENCE [LARGE SCALE GENOMIC DNA]</scope>
    <source>
        <strain evidence="1">DMR45628</strain>
    </source>
</reference>
<evidence type="ECO:0000313" key="2">
    <source>
        <dbReference type="Proteomes" id="UP001458880"/>
    </source>
</evidence>
<name>A0AAW1M097_POPJA</name>
<protein>
    <submittedName>
        <fullName evidence="1">Uncharacterized protein</fullName>
    </submittedName>
</protein>
<dbReference type="EMBL" id="JASPKY010000076">
    <property type="protein sequence ID" value="KAK9739354.1"/>
    <property type="molecule type" value="Genomic_DNA"/>
</dbReference>